<evidence type="ECO:0000256" key="1">
    <source>
        <dbReference type="SAM" id="MobiDB-lite"/>
    </source>
</evidence>
<evidence type="ECO:0008006" key="4">
    <source>
        <dbReference type="Google" id="ProtNLM"/>
    </source>
</evidence>
<proteinExistence type="predicted"/>
<keyword evidence="3" id="KW-1185">Reference proteome</keyword>
<evidence type="ECO:0000313" key="2">
    <source>
        <dbReference type="EMBL" id="MBP2386437.1"/>
    </source>
</evidence>
<evidence type="ECO:0000313" key="3">
    <source>
        <dbReference type="Proteomes" id="UP001296993"/>
    </source>
</evidence>
<comment type="caution">
    <text evidence="2">The sequence shown here is derived from an EMBL/GenBank/DDBJ whole genome shotgun (WGS) entry which is preliminary data.</text>
</comment>
<sequence length="162" mass="16052">MQVATLGMVLTFGAILAGCAQPGSQAGPDAGNAVSTDPGSNPSLVPPPAAKTVPLAVDSLVHDGKRLDNGEWKTVLLPEPLEGGTISVPGVCNGPSFTIESAKDGSWKTAKNATEDASGCSDAGHELKAAVVGALAGKITVTHDGGKTILTHGGYALTLSGP</sequence>
<gene>
    <name evidence="2" type="ORF">JOF47_001948</name>
</gene>
<protein>
    <recommendedName>
        <fullName evidence="4">META domain-containing protein</fullName>
    </recommendedName>
</protein>
<reference evidence="2 3" key="1">
    <citation type="submission" date="2021-03" db="EMBL/GenBank/DDBJ databases">
        <title>Sequencing the genomes of 1000 actinobacteria strains.</title>
        <authorList>
            <person name="Klenk H.-P."/>
        </authorList>
    </citation>
    <scope>NUCLEOTIDE SEQUENCE [LARGE SCALE GENOMIC DNA]</scope>
    <source>
        <strain evidence="2 3">DSM 15797</strain>
    </source>
</reference>
<organism evidence="2 3">
    <name type="scientific">Paeniglutamicibacter kerguelensis</name>
    <dbReference type="NCBI Taxonomy" id="254788"/>
    <lineage>
        <taxon>Bacteria</taxon>
        <taxon>Bacillati</taxon>
        <taxon>Actinomycetota</taxon>
        <taxon>Actinomycetes</taxon>
        <taxon>Micrococcales</taxon>
        <taxon>Micrococcaceae</taxon>
        <taxon>Paeniglutamicibacter</taxon>
    </lineage>
</organism>
<accession>A0ABS4XD87</accession>
<name>A0ABS4XD87_9MICC</name>
<dbReference type="Proteomes" id="UP001296993">
    <property type="component" value="Unassembled WGS sequence"/>
</dbReference>
<feature type="region of interest" description="Disordered" evidence="1">
    <location>
        <begin position="24"/>
        <end position="46"/>
    </location>
</feature>
<dbReference type="EMBL" id="JAGIOF010000001">
    <property type="protein sequence ID" value="MBP2386437.1"/>
    <property type="molecule type" value="Genomic_DNA"/>
</dbReference>
<dbReference type="RefSeq" id="WP_209997333.1">
    <property type="nucleotide sequence ID" value="NZ_BAAAJY010000002.1"/>
</dbReference>
<feature type="compositionally biased region" description="Polar residues" evidence="1">
    <location>
        <begin position="33"/>
        <end position="43"/>
    </location>
</feature>